<evidence type="ECO:0000313" key="2">
    <source>
        <dbReference type="EMBL" id="AQP44384.1"/>
    </source>
</evidence>
<evidence type="ECO:0000256" key="1">
    <source>
        <dbReference type="ARBA" id="ARBA00022833"/>
    </source>
</evidence>
<name>A0A1Q2CE33_9ACTN</name>
<dbReference type="PANTHER" id="PTHR12993">
    <property type="entry name" value="N-ACETYLGLUCOSAMINYL-PHOSPHATIDYLINOSITOL DE-N-ACETYLASE-RELATED"/>
    <property type="match status" value="1"/>
</dbReference>
<dbReference type="RefSeq" id="WP_077341485.1">
    <property type="nucleotide sequence ID" value="NZ_CP019605.1"/>
</dbReference>
<organism evidence="2 3">
    <name type="scientific">Tessaracoccus flavus</name>
    <dbReference type="NCBI Taxonomy" id="1610493"/>
    <lineage>
        <taxon>Bacteria</taxon>
        <taxon>Bacillati</taxon>
        <taxon>Actinomycetota</taxon>
        <taxon>Actinomycetes</taxon>
        <taxon>Propionibacteriales</taxon>
        <taxon>Propionibacteriaceae</taxon>
        <taxon>Tessaracoccus</taxon>
    </lineage>
</organism>
<dbReference type="Proteomes" id="UP000188324">
    <property type="component" value="Chromosome"/>
</dbReference>
<evidence type="ECO:0000313" key="3">
    <source>
        <dbReference type="Proteomes" id="UP000188324"/>
    </source>
</evidence>
<reference evidence="2 3" key="1">
    <citation type="journal article" date="2016" name="Int. J. Syst. Evol. Microbiol.">
        <title>Tessaracoccus flavus sp. nov., isolated from the drainage system of a lindane-producing factory.</title>
        <authorList>
            <person name="Kumari R."/>
            <person name="Singh P."/>
            <person name="Schumann P."/>
            <person name="Lal R."/>
        </authorList>
    </citation>
    <scope>NUCLEOTIDE SEQUENCE [LARGE SCALE GENOMIC DNA]</scope>
    <source>
        <strain evidence="2 3">RP1T</strain>
    </source>
</reference>
<dbReference type="OrthoDB" id="3514174at2"/>
<protein>
    <submittedName>
        <fullName evidence="2">GlcNAc-PI de-N-acetylase</fullName>
    </submittedName>
</protein>
<dbReference type="PANTHER" id="PTHR12993:SF28">
    <property type="entry name" value="LMBE FAMILY PROTEIN"/>
    <property type="match status" value="1"/>
</dbReference>
<dbReference type="InterPro" id="IPR024078">
    <property type="entry name" value="LmbE-like_dom_sf"/>
</dbReference>
<proteinExistence type="predicted"/>
<dbReference type="Pfam" id="PF02585">
    <property type="entry name" value="PIG-L"/>
    <property type="match status" value="1"/>
</dbReference>
<dbReference type="EMBL" id="CP019605">
    <property type="protein sequence ID" value="AQP44384.1"/>
    <property type="molecule type" value="Genomic_DNA"/>
</dbReference>
<dbReference type="GO" id="GO:0016137">
    <property type="term" value="P:glycoside metabolic process"/>
    <property type="evidence" value="ECO:0007669"/>
    <property type="project" value="UniProtKB-ARBA"/>
</dbReference>
<accession>A0A1Q2CE33</accession>
<keyword evidence="3" id="KW-1185">Reference proteome</keyword>
<dbReference type="Gene3D" id="3.40.50.10320">
    <property type="entry name" value="LmbE-like"/>
    <property type="match status" value="1"/>
</dbReference>
<sequence>MAPDIQPLSDDQFQRILIVVAHPDDVEYGMSACVHKWVARGATVAYLLLTSGEAGMQRPPAEVGPLRAAEQREACRRVGVDDLTILDHPDGVLEYSLALRRDVARRIREFRPDTVATSAFDVEVGWGLNQADHRVAGLVALDACRDADNTWVFPELAEEGLEKWGTRRFLVFGDPNPSHGVVLTREDVDAGIASLTAHEAYLADLPGHPAPEQFLTEGLSAQGEAMGVEFAALFRVHELAGPA</sequence>
<dbReference type="GO" id="GO:0016811">
    <property type="term" value="F:hydrolase activity, acting on carbon-nitrogen (but not peptide) bonds, in linear amides"/>
    <property type="evidence" value="ECO:0007669"/>
    <property type="project" value="TreeGrafter"/>
</dbReference>
<gene>
    <name evidence="2" type="ORF">RPIT_05790</name>
</gene>
<dbReference type="InterPro" id="IPR003737">
    <property type="entry name" value="GlcNAc_PI_deacetylase-related"/>
</dbReference>
<dbReference type="KEGG" id="tfl:RPIT_05790"/>
<keyword evidence="1" id="KW-0862">Zinc</keyword>
<dbReference type="STRING" id="1610493.RPIT_05790"/>
<dbReference type="SUPFAM" id="SSF102588">
    <property type="entry name" value="LmbE-like"/>
    <property type="match status" value="1"/>
</dbReference>
<dbReference type="AlphaFoldDB" id="A0A1Q2CE33"/>